<keyword evidence="1" id="KW-0472">Membrane</keyword>
<dbReference type="AlphaFoldDB" id="A0A5A7QJW5"/>
<sequence>MSEHLKITFIDLERRNATEARGWVSSNSEYGCYRCAPIPIVVSEFRSIILVYLLIPAYMLLNSIPFMPPVFPYLLGLSRSSVFSCRFAWCRNPVFPLAIPTPIGSHVPYLL</sequence>
<comment type="caution">
    <text evidence="2">The sequence shown here is derived from an EMBL/GenBank/DDBJ whole genome shotgun (WGS) entry which is preliminary data.</text>
</comment>
<proteinExistence type="predicted"/>
<dbReference type="EMBL" id="BKCP01007183">
    <property type="protein sequence ID" value="GER45633.1"/>
    <property type="molecule type" value="Genomic_DNA"/>
</dbReference>
<protein>
    <submittedName>
        <fullName evidence="2">Cytosolic Fe-S cluster assembly factor NUBP2 homolog</fullName>
    </submittedName>
</protein>
<feature type="transmembrane region" description="Helical" evidence="1">
    <location>
        <begin position="49"/>
        <end position="71"/>
    </location>
</feature>
<name>A0A5A7QJW5_STRAF</name>
<evidence type="ECO:0000313" key="3">
    <source>
        <dbReference type="Proteomes" id="UP000325081"/>
    </source>
</evidence>
<keyword evidence="1" id="KW-0812">Transmembrane</keyword>
<evidence type="ECO:0000313" key="2">
    <source>
        <dbReference type="EMBL" id="GER45633.1"/>
    </source>
</evidence>
<reference evidence="3" key="1">
    <citation type="journal article" date="2019" name="Curr. Biol.">
        <title>Genome Sequence of Striga asiatica Provides Insight into the Evolution of Plant Parasitism.</title>
        <authorList>
            <person name="Yoshida S."/>
            <person name="Kim S."/>
            <person name="Wafula E.K."/>
            <person name="Tanskanen J."/>
            <person name="Kim Y.M."/>
            <person name="Honaas L."/>
            <person name="Yang Z."/>
            <person name="Spallek T."/>
            <person name="Conn C.E."/>
            <person name="Ichihashi Y."/>
            <person name="Cheong K."/>
            <person name="Cui S."/>
            <person name="Der J.P."/>
            <person name="Gundlach H."/>
            <person name="Jiao Y."/>
            <person name="Hori C."/>
            <person name="Ishida J.K."/>
            <person name="Kasahara H."/>
            <person name="Kiba T."/>
            <person name="Kim M.S."/>
            <person name="Koo N."/>
            <person name="Laohavisit A."/>
            <person name="Lee Y.H."/>
            <person name="Lumba S."/>
            <person name="McCourt P."/>
            <person name="Mortimer J.C."/>
            <person name="Mutuku J.M."/>
            <person name="Nomura T."/>
            <person name="Sasaki-Sekimoto Y."/>
            <person name="Seto Y."/>
            <person name="Wang Y."/>
            <person name="Wakatake T."/>
            <person name="Sakakibara H."/>
            <person name="Demura T."/>
            <person name="Yamaguchi S."/>
            <person name="Yoneyama K."/>
            <person name="Manabe R.I."/>
            <person name="Nelson D.C."/>
            <person name="Schulman A.H."/>
            <person name="Timko M.P."/>
            <person name="dePamphilis C.W."/>
            <person name="Choi D."/>
            <person name="Shirasu K."/>
        </authorList>
    </citation>
    <scope>NUCLEOTIDE SEQUENCE [LARGE SCALE GENOMIC DNA]</scope>
    <source>
        <strain evidence="3">cv. UVA1</strain>
    </source>
</reference>
<accession>A0A5A7QJW5</accession>
<organism evidence="2 3">
    <name type="scientific">Striga asiatica</name>
    <name type="common">Asiatic witchweed</name>
    <name type="synonym">Buchnera asiatica</name>
    <dbReference type="NCBI Taxonomy" id="4170"/>
    <lineage>
        <taxon>Eukaryota</taxon>
        <taxon>Viridiplantae</taxon>
        <taxon>Streptophyta</taxon>
        <taxon>Embryophyta</taxon>
        <taxon>Tracheophyta</taxon>
        <taxon>Spermatophyta</taxon>
        <taxon>Magnoliopsida</taxon>
        <taxon>eudicotyledons</taxon>
        <taxon>Gunneridae</taxon>
        <taxon>Pentapetalae</taxon>
        <taxon>asterids</taxon>
        <taxon>lamiids</taxon>
        <taxon>Lamiales</taxon>
        <taxon>Orobanchaceae</taxon>
        <taxon>Buchnereae</taxon>
        <taxon>Striga</taxon>
    </lineage>
</organism>
<dbReference type="Proteomes" id="UP000325081">
    <property type="component" value="Unassembled WGS sequence"/>
</dbReference>
<evidence type="ECO:0000256" key="1">
    <source>
        <dbReference type="SAM" id="Phobius"/>
    </source>
</evidence>
<keyword evidence="3" id="KW-1185">Reference proteome</keyword>
<gene>
    <name evidence="2" type="ORF">STAS_22600</name>
</gene>
<keyword evidence="1" id="KW-1133">Transmembrane helix</keyword>